<gene>
    <name evidence="1" type="ORF">DSM101010T_10220</name>
</gene>
<accession>A0A7J0BG00</accession>
<dbReference type="EMBL" id="BLVO01000012">
    <property type="protein sequence ID" value="GFM32657.1"/>
    <property type="molecule type" value="Genomic_DNA"/>
</dbReference>
<evidence type="ECO:0008006" key="3">
    <source>
        <dbReference type="Google" id="ProtNLM"/>
    </source>
</evidence>
<evidence type="ECO:0000313" key="1">
    <source>
        <dbReference type="EMBL" id="GFM32657.1"/>
    </source>
</evidence>
<comment type="caution">
    <text evidence="1">The sequence shown here is derived from an EMBL/GenBank/DDBJ whole genome shotgun (WGS) entry which is preliminary data.</text>
</comment>
<dbReference type="RefSeq" id="WP_174404348.1">
    <property type="nucleotide sequence ID" value="NZ_BLVO01000012.1"/>
</dbReference>
<proteinExistence type="predicted"/>
<dbReference type="Proteomes" id="UP000503840">
    <property type="component" value="Unassembled WGS sequence"/>
</dbReference>
<keyword evidence="2" id="KW-1185">Reference proteome</keyword>
<dbReference type="AlphaFoldDB" id="A0A7J0BG00"/>
<name>A0A7J0BG00_9BACT</name>
<protein>
    <recommendedName>
        <fullName evidence="3">Apea-like HEPN domain-containing protein</fullName>
    </recommendedName>
</protein>
<sequence length="357" mass="41517">MDKTSLEHIVYIDNTNYLDDKSDYTYLPQNLVLELISLSKKIEFAILDYKFYPTIEQMDNNYSSNQLTSNNIFIPRIEGTYFALKFKIEIDKQIHIKEASKLKDYNKESTSTNFDYHKHTTFIFFDYFIREIDNLLIICNLAHPGSLYTLTGLGYFNNNPTICNFQTRNHHLEHIQFSKNTLWPKLDNIDIIKCWAWYTNNRGIFTGEQNSNLCRAASAYSLTLGEQCRLNEHITLLWSMIGIESLFKSSNTANLQSIRSQLKLNIESMLGTYSLSSKIINSMYEIRSNFLHGGLNFPGLGHVAHENSRLEKNRREIKETISASICILTSALQYIIKHELCDIHFNYKVTISEKPHI</sequence>
<evidence type="ECO:0000313" key="2">
    <source>
        <dbReference type="Proteomes" id="UP000503840"/>
    </source>
</evidence>
<reference evidence="1 2" key="1">
    <citation type="submission" date="2020-05" db="EMBL/GenBank/DDBJ databases">
        <title>Draft genome sequence of Desulfovibrio sp. strain HN2T.</title>
        <authorList>
            <person name="Ueno A."/>
            <person name="Tamazawa S."/>
            <person name="Tamamura S."/>
            <person name="Murakami T."/>
            <person name="Kiyama T."/>
            <person name="Inomata H."/>
            <person name="Amano Y."/>
            <person name="Miyakawa K."/>
            <person name="Tamaki H."/>
            <person name="Naganuma T."/>
            <person name="Kaneko K."/>
        </authorList>
    </citation>
    <scope>NUCLEOTIDE SEQUENCE [LARGE SCALE GENOMIC DNA]</scope>
    <source>
        <strain evidence="1 2">HN2</strain>
    </source>
</reference>
<organism evidence="1 2">
    <name type="scientific">Desulfovibrio subterraneus</name>
    <dbReference type="NCBI Taxonomy" id="2718620"/>
    <lineage>
        <taxon>Bacteria</taxon>
        <taxon>Pseudomonadati</taxon>
        <taxon>Thermodesulfobacteriota</taxon>
        <taxon>Desulfovibrionia</taxon>
        <taxon>Desulfovibrionales</taxon>
        <taxon>Desulfovibrionaceae</taxon>
        <taxon>Desulfovibrio</taxon>
    </lineage>
</organism>